<dbReference type="OrthoDB" id="61861at2157"/>
<dbReference type="SUPFAM" id="SSF53807">
    <property type="entry name" value="Helical backbone' metal receptor"/>
    <property type="match status" value="1"/>
</dbReference>
<name>A0A0E3N790_METTT</name>
<dbReference type="PANTHER" id="PTHR33712:SF7">
    <property type="entry name" value="LIGHT-INDEPENDENT PROTOCHLOROPHYLLIDE REDUCTASE SUBUNIT B"/>
    <property type="match status" value="1"/>
</dbReference>
<evidence type="ECO:0000313" key="3">
    <source>
        <dbReference type="Proteomes" id="UP000066529"/>
    </source>
</evidence>
<dbReference type="Proteomes" id="UP000066529">
    <property type="component" value="Chromosome"/>
</dbReference>
<evidence type="ECO:0000313" key="2">
    <source>
        <dbReference type="EMBL" id="AKB11852.1"/>
    </source>
</evidence>
<dbReference type="STRING" id="523844.MSTHT_0094"/>
<proteinExistence type="predicted"/>
<dbReference type="InterPro" id="IPR000510">
    <property type="entry name" value="Nase/OxRdtase_comp1"/>
</dbReference>
<dbReference type="HOGENOM" id="CLU_025876_4_0_2"/>
<dbReference type="PANTHER" id="PTHR33712">
    <property type="entry name" value="LIGHT-INDEPENDENT PROTOCHLOROPHYLLIDE REDUCTASE SUBUNIT B"/>
    <property type="match status" value="1"/>
</dbReference>
<organism evidence="2 3">
    <name type="scientific">Methanosarcina thermophila (strain ATCC 43570 / DSM 1825 / OCM 12 / VKM B-1830 / TM-1)</name>
    <dbReference type="NCBI Taxonomy" id="523844"/>
    <lineage>
        <taxon>Archaea</taxon>
        <taxon>Methanobacteriati</taxon>
        <taxon>Methanobacteriota</taxon>
        <taxon>Stenosarchaea group</taxon>
        <taxon>Methanomicrobia</taxon>
        <taxon>Methanosarcinales</taxon>
        <taxon>Methanosarcinaceae</taxon>
        <taxon>Methanosarcina</taxon>
    </lineage>
</organism>
<dbReference type="AlphaFoldDB" id="A0A0E3N790"/>
<dbReference type="GO" id="GO:0016491">
    <property type="term" value="F:oxidoreductase activity"/>
    <property type="evidence" value="ECO:0007669"/>
    <property type="project" value="InterPro"/>
</dbReference>
<protein>
    <submittedName>
        <fullName evidence="2">Nitrogenase vanadium-cofactor synthesis protein VnfN</fullName>
    </submittedName>
</protein>
<evidence type="ECO:0000259" key="1">
    <source>
        <dbReference type="Pfam" id="PF00148"/>
    </source>
</evidence>
<dbReference type="EMBL" id="CP009501">
    <property type="protein sequence ID" value="AKB11852.1"/>
    <property type="molecule type" value="Genomic_DNA"/>
</dbReference>
<reference evidence="2 3" key="1">
    <citation type="submission" date="2014-07" db="EMBL/GenBank/DDBJ databases">
        <title>Methanogenic archaea and the global carbon cycle.</title>
        <authorList>
            <person name="Henriksen J.R."/>
            <person name="Luke J."/>
            <person name="Reinhart S."/>
            <person name="Benedict M.N."/>
            <person name="Youngblut N.D."/>
            <person name="Metcalf M.E."/>
            <person name="Whitaker R.J."/>
            <person name="Metcalf W.W."/>
        </authorList>
    </citation>
    <scope>NUCLEOTIDE SEQUENCE [LARGE SCALE GENOMIC DNA]</scope>
    <source>
        <strain evidence="3">ATCC 43570 / DSM 1825 / OCM 12 / VKM B-1830 / TM-1</strain>
    </source>
</reference>
<dbReference type="RefSeq" id="WP_082086697.1">
    <property type="nucleotide sequence ID" value="NZ_CP009501.1"/>
</dbReference>
<dbReference type="KEGG" id="mthr:MSTHT_0094"/>
<dbReference type="InterPro" id="IPR050152">
    <property type="entry name" value="ChlB/BchB/BchZ"/>
</dbReference>
<dbReference type="Pfam" id="PF00148">
    <property type="entry name" value="Oxidored_nitro"/>
    <property type="match status" value="1"/>
</dbReference>
<gene>
    <name evidence="2" type="ORF">MSTHT_0094</name>
</gene>
<dbReference type="GeneID" id="41601923"/>
<dbReference type="Gene3D" id="3.40.50.1980">
    <property type="entry name" value="Nitrogenase molybdenum iron protein domain"/>
    <property type="match status" value="3"/>
</dbReference>
<accession>A0A0E3N790</accession>
<dbReference type="PATRIC" id="fig|523844.20.peg.127"/>
<sequence>MKILLNIIKGRTKMSNIIEAPRFSCALGGALSTITAIEGLVPIIHAGPGCGVQLFYGQSFAGGFRGSGWIGGVGVPSTNTYEKEVVFGGEKRLKEQIEKTIELIEGNRYVVLTGCTSELIGDDVNSVLREFKDKSVIYAQTAGFKGSSYVGYEILLDAFIDQLVEEKPRKERLVNIFGIVPSQDVFWEGNLVEIERILNSIGLEVNTLFNGKKIEDLSSAALNIVLSPWVGIKAAEKLKDRFGTPYIINPLPIGVIETNSFLKNVGAALKIDVSDFTAKEEEKTYKSIDKVADFIVDFDVQLRFATITDSNYAIALNKFLVNELGWIPSLAIITDDVPEDYKDSIKKEFSFKNNLSPEVIFESDSGKIWDAVEKEAPNFIFGSSLDKDLATKLGATKLSVSFPFTDKVVIDRGYAGYRGAISLIEDALSEFVAPL</sequence>
<feature type="domain" description="Nitrogenase/oxidoreductase component 1" evidence="1">
    <location>
        <begin position="25"/>
        <end position="428"/>
    </location>
</feature>